<evidence type="ECO:0000313" key="1">
    <source>
        <dbReference type="EMBL" id="KAJ0008494.1"/>
    </source>
</evidence>
<organism evidence="1 2">
    <name type="scientific">Pistacia integerrima</name>
    <dbReference type="NCBI Taxonomy" id="434235"/>
    <lineage>
        <taxon>Eukaryota</taxon>
        <taxon>Viridiplantae</taxon>
        <taxon>Streptophyta</taxon>
        <taxon>Embryophyta</taxon>
        <taxon>Tracheophyta</taxon>
        <taxon>Spermatophyta</taxon>
        <taxon>Magnoliopsida</taxon>
        <taxon>eudicotyledons</taxon>
        <taxon>Gunneridae</taxon>
        <taxon>Pentapetalae</taxon>
        <taxon>rosids</taxon>
        <taxon>malvids</taxon>
        <taxon>Sapindales</taxon>
        <taxon>Anacardiaceae</taxon>
        <taxon>Pistacia</taxon>
    </lineage>
</organism>
<sequence>MRKLFWAVSKVENRPDFVKAMGSVKDVDKGAYKWLLENEPDQWSRHAFDTTAKSDHITNNMSECFNSWLGYDKELPILSLLELYRRRVMKWLQCRLKAGTEWITPLPAVVHRKIEKMIKVARNVKVWYPGSDEFEVDDENLNPCKTHVLVLGKQLCDYGMWQLSGIPCVHAIACLLHKNISNYEHYVDPNLRILMYLQTYAYMVHPVPDKTSWPEVSDEYIWPPYRQPKVGRPSKSRRRDPNEEPKSKRVSTLRCSVYSVLGHNKRSCKKNPTNEDKRKKQKQTFVPTMTAPSSRARFATNLSQASISRVELWESNETPDVLEWVVEDYLQLGKSVARRVNVEEELCGIGGILSWRDSEWDKKESRRIGEDIQKSEEWKIGEDIRSLAFYGCAFVDLQDGEEDNFVPIFALWCASRKLAFSNSRFEV</sequence>
<dbReference type="EMBL" id="CM047750">
    <property type="protein sequence ID" value="KAJ0008494.1"/>
    <property type="molecule type" value="Genomic_DNA"/>
</dbReference>
<keyword evidence="2" id="KW-1185">Reference proteome</keyword>
<comment type="caution">
    <text evidence="1">The sequence shown here is derived from an EMBL/GenBank/DDBJ whole genome shotgun (WGS) entry which is preliminary data.</text>
</comment>
<gene>
    <name evidence="1" type="ORF">Pint_30293</name>
</gene>
<protein>
    <submittedName>
        <fullName evidence="1">Uncharacterized protein</fullName>
    </submittedName>
</protein>
<evidence type="ECO:0000313" key="2">
    <source>
        <dbReference type="Proteomes" id="UP001163603"/>
    </source>
</evidence>
<name>A0ACC0X3U1_9ROSI</name>
<reference evidence="2" key="1">
    <citation type="journal article" date="2023" name="G3 (Bethesda)">
        <title>Genome assembly and association tests identify interacting loci associated with vigor, precocity, and sex in interspecific pistachio rootstocks.</title>
        <authorList>
            <person name="Palmer W."/>
            <person name="Jacygrad E."/>
            <person name="Sagayaradj S."/>
            <person name="Cavanaugh K."/>
            <person name="Han R."/>
            <person name="Bertier L."/>
            <person name="Beede B."/>
            <person name="Kafkas S."/>
            <person name="Golino D."/>
            <person name="Preece J."/>
            <person name="Michelmore R."/>
        </authorList>
    </citation>
    <scope>NUCLEOTIDE SEQUENCE [LARGE SCALE GENOMIC DNA]</scope>
</reference>
<proteinExistence type="predicted"/>
<accession>A0ACC0X3U1</accession>
<dbReference type="Proteomes" id="UP001163603">
    <property type="component" value="Chromosome 15"/>
</dbReference>